<dbReference type="SMART" id="SM01002">
    <property type="entry name" value="AlaDh_PNT_C"/>
    <property type="match status" value="1"/>
</dbReference>
<dbReference type="SMART" id="SM01003">
    <property type="entry name" value="AlaDh_PNT_N"/>
    <property type="match status" value="1"/>
</dbReference>
<dbReference type="Pfam" id="PF05222">
    <property type="entry name" value="AlaDh_PNT_N"/>
    <property type="match status" value="1"/>
</dbReference>
<dbReference type="GO" id="GO:0000286">
    <property type="term" value="F:alanine dehydrogenase activity"/>
    <property type="evidence" value="ECO:0007669"/>
    <property type="project" value="TreeGrafter"/>
</dbReference>
<dbReference type="Gene3D" id="3.40.50.720">
    <property type="entry name" value="NAD(P)-binding Rossmann-like Domain"/>
    <property type="match status" value="2"/>
</dbReference>
<dbReference type="PANTHER" id="PTHR42795:SF1">
    <property type="entry name" value="ALANINE DEHYDROGENASE"/>
    <property type="match status" value="1"/>
</dbReference>
<evidence type="ECO:0000256" key="1">
    <source>
        <dbReference type="ARBA" id="ARBA00023002"/>
    </source>
</evidence>
<evidence type="ECO:0000259" key="3">
    <source>
        <dbReference type="SMART" id="SM01003"/>
    </source>
</evidence>
<dbReference type="PANTHER" id="PTHR42795">
    <property type="entry name" value="ALANINE DEHYDROGENASE"/>
    <property type="match status" value="1"/>
</dbReference>
<dbReference type="GO" id="GO:0005886">
    <property type="term" value="C:plasma membrane"/>
    <property type="evidence" value="ECO:0007669"/>
    <property type="project" value="TreeGrafter"/>
</dbReference>
<dbReference type="GO" id="GO:0006524">
    <property type="term" value="P:alanine catabolic process"/>
    <property type="evidence" value="ECO:0007669"/>
    <property type="project" value="TreeGrafter"/>
</dbReference>
<feature type="domain" description="Alanine dehydrogenase/pyridine nucleotide transhydrogenase N-terminal" evidence="3">
    <location>
        <begin position="9"/>
        <end position="141"/>
    </location>
</feature>
<keyword evidence="1" id="KW-0560">Oxidoreductase</keyword>
<dbReference type="SUPFAM" id="SSF51735">
    <property type="entry name" value="NAD(P)-binding Rossmann-fold domains"/>
    <property type="match status" value="1"/>
</dbReference>
<sequence>MPSTPKHISILKETRDADRRVILLPDAVRRFVADGFDVAVEAGAGAGLEIGDHEYRAAGARIVDTAEAWGSGRYIVKYRYPSEAEWRHFRPDTHLCAWFYPGETRALTEELCRRGVTAYTYEFFRTEDGHFPLMAPDSEISGRLAVLEAAHLLLNVEGGSGVLLAHVPGARRARVVVIGHGNAGGAAARTAAALGAEVTVLGRRADALRRFATTMPADVTCELNTPEALERLVPEADLVVGAILISTYDTPVMVPPELVARMRPGSVVVDITCGYGAGYLPSASTVVRWGKPVPRRHGVAFVKNDVMPMAVHQSCAEANSVNMTPHLLALGNAIFDPARPDPVSAAGCFVAGGRVIHPVILHDYAVLDGQAAE</sequence>
<organism evidence="4 5">
    <name type="scientific">Tistrella mobilis</name>
    <dbReference type="NCBI Taxonomy" id="171437"/>
    <lineage>
        <taxon>Bacteria</taxon>
        <taxon>Pseudomonadati</taxon>
        <taxon>Pseudomonadota</taxon>
        <taxon>Alphaproteobacteria</taxon>
        <taxon>Geminicoccales</taxon>
        <taxon>Geminicoccaceae</taxon>
        <taxon>Tistrella</taxon>
    </lineage>
</organism>
<feature type="domain" description="Alanine dehydrogenase/pyridine nucleotide transhydrogenase NAD(H)-binding" evidence="2">
    <location>
        <begin position="153"/>
        <end position="310"/>
    </location>
</feature>
<dbReference type="Pfam" id="PF01262">
    <property type="entry name" value="AlaDh_PNT_C"/>
    <property type="match status" value="1"/>
</dbReference>
<evidence type="ECO:0000313" key="4">
    <source>
        <dbReference type="EMBL" id="HAE49890.1"/>
    </source>
</evidence>
<dbReference type="Proteomes" id="UP000257706">
    <property type="component" value="Unassembled WGS sequence"/>
</dbReference>
<name>A0A3B9IQ76_9PROT</name>
<evidence type="ECO:0000259" key="2">
    <source>
        <dbReference type="SMART" id="SM01002"/>
    </source>
</evidence>
<gene>
    <name evidence="4" type="ORF">DCK97_20975</name>
</gene>
<dbReference type="InterPro" id="IPR007698">
    <property type="entry name" value="AlaDH/PNT_NAD(H)-bd"/>
</dbReference>
<dbReference type="InterPro" id="IPR036291">
    <property type="entry name" value="NAD(P)-bd_dom_sf"/>
</dbReference>
<accession>A0A3B9IQ76</accession>
<reference evidence="4 5" key="1">
    <citation type="journal article" date="2018" name="Nat. Biotechnol.">
        <title>A standardized bacterial taxonomy based on genome phylogeny substantially revises the tree of life.</title>
        <authorList>
            <person name="Parks D.H."/>
            <person name="Chuvochina M."/>
            <person name="Waite D.W."/>
            <person name="Rinke C."/>
            <person name="Skarshewski A."/>
            <person name="Chaumeil P.A."/>
            <person name="Hugenholtz P."/>
        </authorList>
    </citation>
    <scope>NUCLEOTIDE SEQUENCE [LARGE SCALE GENOMIC DNA]</scope>
    <source>
        <strain evidence="4">UBA8739</strain>
    </source>
</reference>
<dbReference type="AlphaFoldDB" id="A0A3B9IQ76"/>
<dbReference type="InterPro" id="IPR007886">
    <property type="entry name" value="AlaDH/PNT_N"/>
</dbReference>
<protein>
    <submittedName>
        <fullName evidence="4">Uncharacterized protein</fullName>
    </submittedName>
</protein>
<dbReference type="SUPFAM" id="SSF52283">
    <property type="entry name" value="Formate/glycerate dehydrogenase catalytic domain-like"/>
    <property type="match status" value="1"/>
</dbReference>
<comment type="caution">
    <text evidence="4">The sequence shown here is derived from an EMBL/GenBank/DDBJ whole genome shotgun (WGS) entry which is preliminary data.</text>
</comment>
<evidence type="ECO:0000313" key="5">
    <source>
        <dbReference type="Proteomes" id="UP000257706"/>
    </source>
</evidence>
<proteinExistence type="predicted"/>
<dbReference type="EMBL" id="DMAI01000345">
    <property type="protein sequence ID" value="HAE49890.1"/>
    <property type="molecule type" value="Genomic_DNA"/>
</dbReference>